<reference evidence="2" key="1">
    <citation type="submission" date="2018-02" db="EMBL/GenBank/DDBJ databases">
        <title>Rhizophora mucronata_Transcriptome.</title>
        <authorList>
            <person name="Meera S.P."/>
            <person name="Sreeshan A."/>
            <person name="Augustine A."/>
        </authorList>
    </citation>
    <scope>NUCLEOTIDE SEQUENCE</scope>
    <source>
        <tissue evidence="2">Leaf</tissue>
    </source>
</reference>
<feature type="compositionally biased region" description="Polar residues" evidence="1">
    <location>
        <begin position="36"/>
        <end position="45"/>
    </location>
</feature>
<proteinExistence type="predicted"/>
<evidence type="ECO:0000256" key="1">
    <source>
        <dbReference type="SAM" id="MobiDB-lite"/>
    </source>
</evidence>
<keyword evidence="2" id="KW-0418">Kinase</keyword>
<feature type="region of interest" description="Disordered" evidence="1">
    <location>
        <begin position="24"/>
        <end position="50"/>
    </location>
</feature>
<keyword evidence="2" id="KW-0675">Receptor</keyword>
<dbReference type="GO" id="GO:0016301">
    <property type="term" value="F:kinase activity"/>
    <property type="evidence" value="ECO:0007669"/>
    <property type="project" value="UniProtKB-KW"/>
</dbReference>
<protein>
    <submittedName>
        <fullName evidence="2">Receptor-like serine/threonine-protein kinase NCRK isoform X1</fullName>
    </submittedName>
</protein>
<dbReference type="EMBL" id="GGEC01000655">
    <property type="protein sequence ID" value="MBW81138.1"/>
    <property type="molecule type" value="Transcribed_RNA"/>
</dbReference>
<name>A0A2P2IIT8_RHIMU</name>
<evidence type="ECO:0000313" key="2">
    <source>
        <dbReference type="EMBL" id="MBW81138.1"/>
    </source>
</evidence>
<keyword evidence="2" id="KW-0808">Transferase</keyword>
<accession>A0A2P2IIT8</accession>
<sequence>MPYVMQMAAISSLTTEPCVIRAGGRAEDFDVDEPGQNPSSRQKAQNPLPLEAKHTVSVGSKDGELHIVSTEYIEGLIVLSSDAKSCRASDDEAVDLTEPRFESFSNVKSP</sequence>
<dbReference type="AlphaFoldDB" id="A0A2P2IIT8"/>
<organism evidence="2">
    <name type="scientific">Rhizophora mucronata</name>
    <name type="common">Asiatic mangrove</name>
    <dbReference type="NCBI Taxonomy" id="61149"/>
    <lineage>
        <taxon>Eukaryota</taxon>
        <taxon>Viridiplantae</taxon>
        <taxon>Streptophyta</taxon>
        <taxon>Embryophyta</taxon>
        <taxon>Tracheophyta</taxon>
        <taxon>Spermatophyta</taxon>
        <taxon>Magnoliopsida</taxon>
        <taxon>eudicotyledons</taxon>
        <taxon>Gunneridae</taxon>
        <taxon>Pentapetalae</taxon>
        <taxon>rosids</taxon>
        <taxon>fabids</taxon>
        <taxon>Malpighiales</taxon>
        <taxon>Rhizophoraceae</taxon>
        <taxon>Rhizophora</taxon>
    </lineage>
</organism>